<evidence type="ECO:0000256" key="2">
    <source>
        <dbReference type="ARBA" id="ARBA00022516"/>
    </source>
</evidence>
<comment type="pathway">
    <text evidence="1">Lipid metabolism.</text>
</comment>
<evidence type="ECO:0000259" key="11">
    <source>
        <dbReference type="SMART" id="SM00563"/>
    </source>
</evidence>
<dbReference type="EC" id="2.3.2.30" evidence="7"/>
<reference evidence="12 13" key="1">
    <citation type="submission" date="2024-04" db="EMBL/GenBank/DDBJ databases">
        <title>Draft genome sequence of Sessilibacter corallicola NBRC 116591.</title>
        <authorList>
            <person name="Miyakawa T."/>
            <person name="Kusuya Y."/>
            <person name="Miura T."/>
        </authorList>
    </citation>
    <scope>NUCLEOTIDE SEQUENCE [LARGE SCALE GENOMIC DNA]</scope>
    <source>
        <strain evidence="12 13">KU-00831-HH</strain>
    </source>
</reference>
<evidence type="ECO:0000256" key="8">
    <source>
        <dbReference type="ARBA" id="ARBA00039866"/>
    </source>
</evidence>
<organism evidence="12 13">
    <name type="scientific">Sessilibacter corallicola</name>
    <dbReference type="NCBI Taxonomy" id="2904075"/>
    <lineage>
        <taxon>Bacteria</taxon>
        <taxon>Pseudomonadati</taxon>
        <taxon>Pseudomonadota</taxon>
        <taxon>Gammaproteobacteria</taxon>
        <taxon>Cellvibrionales</taxon>
        <taxon>Cellvibrionaceae</taxon>
        <taxon>Sessilibacter</taxon>
    </lineage>
</organism>
<evidence type="ECO:0000313" key="13">
    <source>
        <dbReference type="Proteomes" id="UP001465153"/>
    </source>
</evidence>
<dbReference type="PANTHER" id="PTHR37323">
    <property type="entry name" value="GCN5-RELATED N-ACETYLTRANSFERASE"/>
    <property type="match status" value="1"/>
</dbReference>
<keyword evidence="3" id="KW-0808">Transferase</keyword>
<dbReference type="RefSeq" id="WP_233088254.1">
    <property type="nucleotide sequence ID" value="NZ_BAABWN010000008.1"/>
</dbReference>
<dbReference type="InterPro" id="IPR002123">
    <property type="entry name" value="Plipid/glycerol_acylTrfase"/>
</dbReference>
<evidence type="ECO:0000256" key="9">
    <source>
        <dbReference type="ARBA" id="ARBA00045724"/>
    </source>
</evidence>
<dbReference type="SUPFAM" id="SSF69593">
    <property type="entry name" value="Glycerol-3-phosphate (1)-acyltransferase"/>
    <property type="match status" value="1"/>
</dbReference>
<dbReference type="Gene3D" id="3.40.630.30">
    <property type="match status" value="1"/>
</dbReference>
<gene>
    <name evidence="12" type="ORF">NBRC116591_25440</name>
</gene>
<comment type="function">
    <text evidence="9">Catalyzes the first step in the biosynthesis of ornithine lipids, which are phosphorus-free membrane lipids. Catalyzes the 3-hydroxyacyl-acyl carrier protein-dependent acylation of ornithine to form lyso-ornithine lipid (LOL).</text>
</comment>
<evidence type="ECO:0000256" key="6">
    <source>
        <dbReference type="ARBA" id="ARBA00038095"/>
    </source>
</evidence>
<dbReference type="PANTHER" id="PTHR37323:SF1">
    <property type="entry name" value="L-ORNITHINE N(ALPHA)-ACYLTRANSFERASE"/>
    <property type="match status" value="1"/>
</dbReference>
<keyword evidence="2" id="KW-0444">Lipid biosynthesis</keyword>
<dbReference type="EMBL" id="BAABWN010000008">
    <property type="protein sequence ID" value="GAA6168733.1"/>
    <property type="molecule type" value="Genomic_DNA"/>
</dbReference>
<evidence type="ECO:0000256" key="3">
    <source>
        <dbReference type="ARBA" id="ARBA00022679"/>
    </source>
</evidence>
<proteinExistence type="inferred from homology"/>
<protein>
    <recommendedName>
        <fullName evidence="8">L-ornithine N(alpha)-acyltransferase</fullName>
        <ecNumber evidence="7">2.3.2.30</ecNumber>
    </recommendedName>
</protein>
<keyword evidence="4" id="KW-0443">Lipid metabolism</keyword>
<comment type="caution">
    <text evidence="12">The sequence shown here is derived from an EMBL/GenBank/DDBJ whole genome shotgun (WGS) entry which is preliminary data.</text>
</comment>
<dbReference type="Pfam" id="PF19576">
    <property type="entry name" value="Acyltransf_2"/>
    <property type="match status" value="1"/>
</dbReference>
<dbReference type="InterPro" id="IPR052351">
    <property type="entry name" value="Ornithine_N-alpha-AT"/>
</dbReference>
<comment type="catalytic activity">
    <reaction evidence="10">
        <text>a (3R)-hydroxyacyl-[ACP] + L-ornithine = a lyso-ornithine lipid + holo-[ACP] + H(+)</text>
        <dbReference type="Rhea" id="RHEA:20633"/>
        <dbReference type="Rhea" id="RHEA-COMP:9685"/>
        <dbReference type="Rhea" id="RHEA-COMP:9945"/>
        <dbReference type="ChEBI" id="CHEBI:15378"/>
        <dbReference type="ChEBI" id="CHEBI:46911"/>
        <dbReference type="ChEBI" id="CHEBI:64479"/>
        <dbReference type="ChEBI" id="CHEBI:78827"/>
        <dbReference type="ChEBI" id="CHEBI:138482"/>
        <dbReference type="EC" id="2.3.2.30"/>
    </reaction>
    <physiologicalReaction direction="left-to-right" evidence="10">
        <dbReference type="Rhea" id="RHEA:20634"/>
    </physiologicalReaction>
</comment>
<evidence type="ECO:0000256" key="10">
    <source>
        <dbReference type="ARBA" id="ARBA00047785"/>
    </source>
</evidence>
<evidence type="ECO:0000256" key="4">
    <source>
        <dbReference type="ARBA" id="ARBA00023098"/>
    </source>
</evidence>
<feature type="domain" description="Phospholipid/glycerol acyltransferase" evidence="11">
    <location>
        <begin position="79"/>
        <end position="201"/>
    </location>
</feature>
<evidence type="ECO:0000313" key="12">
    <source>
        <dbReference type="EMBL" id="GAA6168733.1"/>
    </source>
</evidence>
<evidence type="ECO:0000256" key="5">
    <source>
        <dbReference type="ARBA" id="ARBA00023315"/>
    </source>
</evidence>
<sequence>MKSAFNPFRVPLSNPVASGAVESLLGLKKLIRYYDQRPESADGAENSVNFLNYTMDVLGCGLNPVYPEHLDEIPKEGPVIFVANHPLGGLEGVAMTEMLVKIRPDLKVLTNEMLTRIPELSELFIGVDVLSKNAAAANAKGIRAACKQLSSGGALLIYPAGMVSAIDTKLRKIRDRQWDSLVGRLAKKYKATCVPFFVDGRNSSLFYLAGLVHPRLRTLMLPRELSNKQGKRFDLIVGQPIAPRELDHLESDQAITDYLRIATDLLPNSSNQTPLESVIIEGKDIIQPSQQDELLEDLAKLEEFKLIDSGTFSVYCAPYQRLGKMMDVIARSREVTFRAAGEGTGRAMDVDHYDPHYQHLFLWDNEAQALVGGYRIGCVDEIVSKHGLKGLYSRSHYHYDERYLQRIGNALEMGRSFVTPEYQRHPRALDLLWKGIGAYVAKNPHYHTLFGCVSISKEHSILARAFLSDSMMTSFRAEQEFLMDIRPVVPLKVKGKLWTPESLASISNIAAINKLLGRCDPGKSVPILLRHYLALNGRFVCFSVNTGFNDSLDGLILVDLRKSPEKYIKRYLGKDGAEKFLQLWNQHETAA</sequence>
<dbReference type="Pfam" id="PF13444">
    <property type="entry name" value="Acetyltransf_5"/>
    <property type="match status" value="1"/>
</dbReference>
<keyword evidence="13" id="KW-1185">Reference proteome</keyword>
<dbReference type="Proteomes" id="UP001465153">
    <property type="component" value="Unassembled WGS sequence"/>
</dbReference>
<keyword evidence="5" id="KW-0012">Acyltransferase</keyword>
<accession>A0ABQ0AAQ6</accession>
<name>A0ABQ0AAQ6_9GAMM</name>
<evidence type="ECO:0000256" key="7">
    <source>
        <dbReference type="ARBA" id="ARBA00039058"/>
    </source>
</evidence>
<dbReference type="SMART" id="SM00563">
    <property type="entry name" value="PlsC"/>
    <property type="match status" value="1"/>
</dbReference>
<dbReference type="InterPro" id="IPR016181">
    <property type="entry name" value="Acyl_CoA_acyltransferase"/>
</dbReference>
<dbReference type="CDD" id="cd07986">
    <property type="entry name" value="LPLAT_ACT14924-like"/>
    <property type="match status" value="1"/>
</dbReference>
<dbReference type="InterPro" id="IPR045746">
    <property type="entry name" value="ACT14924-like_Acyltransf_dom"/>
</dbReference>
<dbReference type="SUPFAM" id="SSF55729">
    <property type="entry name" value="Acyl-CoA N-acyltransferases (Nat)"/>
    <property type="match status" value="1"/>
</dbReference>
<evidence type="ECO:0000256" key="1">
    <source>
        <dbReference type="ARBA" id="ARBA00005189"/>
    </source>
</evidence>
<comment type="similarity">
    <text evidence="6">Belongs to the acetyltransferase family. OlsB subfamily.</text>
</comment>